<comment type="caution">
    <text evidence="2">The sequence shown here is derived from an EMBL/GenBank/DDBJ whole genome shotgun (WGS) entry which is preliminary data.</text>
</comment>
<sequence length="163" mass="18123">MYSCRNRQLHTTHRSLYLPCFSMSKIQTSEIDLKRHSITKSSVYIPQQATPIPPSITLSSLFPHPRHRTFQIVSQRHPPIKPPAHTPHQAIHPPYRSLHLPCFPFTHILPLHTSPLAAPPSPFDAVPASHDSLPSPNPPSAPPPCTQYNSALPEAATLAARPR</sequence>
<dbReference type="Proteomes" id="UP000799764">
    <property type="component" value="Unassembled WGS sequence"/>
</dbReference>
<proteinExistence type="predicted"/>
<evidence type="ECO:0000256" key="1">
    <source>
        <dbReference type="SAM" id="MobiDB-lite"/>
    </source>
</evidence>
<dbReference type="AlphaFoldDB" id="A0A9P4PS19"/>
<accession>A0A9P4PS19</accession>
<evidence type="ECO:0000313" key="3">
    <source>
        <dbReference type="Proteomes" id="UP000799764"/>
    </source>
</evidence>
<organism evidence="2 3">
    <name type="scientific">Karstenula rhodostoma CBS 690.94</name>
    <dbReference type="NCBI Taxonomy" id="1392251"/>
    <lineage>
        <taxon>Eukaryota</taxon>
        <taxon>Fungi</taxon>
        <taxon>Dikarya</taxon>
        <taxon>Ascomycota</taxon>
        <taxon>Pezizomycotina</taxon>
        <taxon>Dothideomycetes</taxon>
        <taxon>Pleosporomycetidae</taxon>
        <taxon>Pleosporales</taxon>
        <taxon>Massarineae</taxon>
        <taxon>Didymosphaeriaceae</taxon>
        <taxon>Karstenula</taxon>
    </lineage>
</organism>
<feature type="region of interest" description="Disordered" evidence="1">
    <location>
        <begin position="120"/>
        <end position="163"/>
    </location>
</feature>
<reference evidence="2" key="1">
    <citation type="journal article" date="2020" name="Stud. Mycol.">
        <title>101 Dothideomycetes genomes: a test case for predicting lifestyles and emergence of pathogens.</title>
        <authorList>
            <person name="Haridas S."/>
            <person name="Albert R."/>
            <person name="Binder M."/>
            <person name="Bloem J."/>
            <person name="Labutti K."/>
            <person name="Salamov A."/>
            <person name="Andreopoulos B."/>
            <person name="Baker S."/>
            <person name="Barry K."/>
            <person name="Bills G."/>
            <person name="Bluhm B."/>
            <person name="Cannon C."/>
            <person name="Castanera R."/>
            <person name="Culley D."/>
            <person name="Daum C."/>
            <person name="Ezra D."/>
            <person name="Gonzalez J."/>
            <person name="Henrissat B."/>
            <person name="Kuo A."/>
            <person name="Liang C."/>
            <person name="Lipzen A."/>
            <person name="Lutzoni F."/>
            <person name="Magnuson J."/>
            <person name="Mondo S."/>
            <person name="Nolan M."/>
            <person name="Ohm R."/>
            <person name="Pangilinan J."/>
            <person name="Park H.-J."/>
            <person name="Ramirez L."/>
            <person name="Alfaro M."/>
            <person name="Sun H."/>
            <person name="Tritt A."/>
            <person name="Yoshinaga Y."/>
            <person name="Zwiers L.-H."/>
            <person name="Turgeon B."/>
            <person name="Goodwin S."/>
            <person name="Spatafora J."/>
            <person name="Crous P."/>
            <person name="Grigoriev I."/>
        </authorList>
    </citation>
    <scope>NUCLEOTIDE SEQUENCE</scope>
    <source>
        <strain evidence="2">CBS 690.94</strain>
    </source>
</reference>
<dbReference type="EMBL" id="MU001493">
    <property type="protein sequence ID" value="KAF2450280.1"/>
    <property type="molecule type" value="Genomic_DNA"/>
</dbReference>
<gene>
    <name evidence="2" type="ORF">P171DRAFT_137261</name>
</gene>
<feature type="compositionally biased region" description="Pro residues" evidence="1">
    <location>
        <begin position="135"/>
        <end position="145"/>
    </location>
</feature>
<keyword evidence="3" id="KW-1185">Reference proteome</keyword>
<name>A0A9P4PS19_9PLEO</name>
<evidence type="ECO:0000313" key="2">
    <source>
        <dbReference type="EMBL" id="KAF2450280.1"/>
    </source>
</evidence>
<protein>
    <submittedName>
        <fullName evidence="2">Uncharacterized protein</fullName>
    </submittedName>
</protein>